<accession>A0A914YGS2</accession>
<evidence type="ECO:0000313" key="9">
    <source>
        <dbReference type="Proteomes" id="UP000887577"/>
    </source>
</evidence>
<keyword evidence="5" id="KW-0418">Kinase</keyword>
<feature type="domain" description="Protein kinase" evidence="8">
    <location>
        <begin position="27"/>
        <end position="139"/>
    </location>
</feature>
<name>A0A914YGS2_9BILA</name>
<dbReference type="Gene3D" id="3.30.200.20">
    <property type="entry name" value="Phosphorylase Kinase, domain 1"/>
    <property type="match status" value="1"/>
</dbReference>
<evidence type="ECO:0000259" key="8">
    <source>
        <dbReference type="PROSITE" id="PS50011"/>
    </source>
</evidence>
<dbReference type="InterPro" id="IPR000719">
    <property type="entry name" value="Prot_kinase_dom"/>
</dbReference>
<keyword evidence="3" id="KW-0808">Transferase</keyword>
<evidence type="ECO:0000256" key="1">
    <source>
        <dbReference type="ARBA" id="ARBA00010886"/>
    </source>
</evidence>
<proteinExistence type="inferred from homology"/>
<dbReference type="PROSITE" id="PS50011">
    <property type="entry name" value="PROTEIN_KINASE_DOM"/>
    <property type="match status" value="1"/>
</dbReference>
<dbReference type="GO" id="GO:0005524">
    <property type="term" value="F:ATP binding"/>
    <property type="evidence" value="ECO:0007669"/>
    <property type="project" value="UniProtKB-UniRule"/>
</dbReference>
<dbReference type="InterPro" id="IPR017441">
    <property type="entry name" value="Protein_kinase_ATP_BS"/>
</dbReference>
<comment type="similarity">
    <text evidence="1">Belongs to the protein kinase superfamily. NEK Ser/Thr protein kinase family. NIMA subfamily.</text>
</comment>
<dbReference type="PANTHER" id="PTHR44535">
    <property type="entry name" value="PROTEIN CBG16200"/>
    <property type="match status" value="1"/>
</dbReference>
<dbReference type="Proteomes" id="UP000887577">
    <property type="component" value="Unplaced"/>
</dbReference>
<dbReference type="InterPro" id="IPR011009">
    <property type="entry name" value="Kinase-like_dom_sf"/>
</dbReference>
<sequence length="139" mass="16126">MRKATNRRDIEAAVAASTRLPSTVSGYERIRVVGKGSFGSAILYRRKADDSLVVIKEINMHELSTAERQLALNEVSLLSSMDHPHIISYYDSFEEDGILMIEMEYADGGYFFLFILELQKYLHNIFDFHIRPFYRHKMT</sequence>
<dbReference type="WBParaSite" id="PSU_v2.g19507.t1">
    <property type="protein sequence ID" value="PSU_v2.g19507.t1"/>
    <property type="gene ID" value="PSU_v2.g19507"/>
</dbReference>
<dbReference type="FunFam" id="3.30.200.20:FF:000097">
    <property type="entry name" value="Probable serine/threonine-protein kinase nek1"/>
    <property type="match status" value="1"/>
</dbReference>
<keyword evidence="4 7" id="KW-0547">Nucleotide-binding</keyword>
<keyword evidence="9" id="KW-1185">Reference proteome</keyword>
<evidence type="ECO:0000256" key="6">
    <source>
        <dbReference type="ARBA" id="ARBA00022840"/>
    </source>
</evidence>
<feature type="binding site" evidence="7">
    <location>
        <position position="56"/>
    </location>
    <ligand>
        <name>ATP</name>
        <dbReference type="ChEBI" id="CHEBI:30616"/>
    </ligand>
</feature>
<organism evidence="9 10">
    <name type="scientific">Panagrolaimus superbus</name>
    <dbReference type="NCBI Taxonomy" id="310955"/>
    <lineage>
        <taxon>Eukaryota</taxon>
        <taxon>Metazoa</taxon>
        <taxon>Ecdysozoa</taxon>
        <taxon>Nematoda</taxon>
        <taxon>Chromadorea</taxon>
        <taxon>Rhabditida</taxon>
        <taxon>Tylenchina</taxon>
        <taxon>Panagrolaimomorpha</taxon>
        <taxon>Panagrolaimoidea</taxon>
        <taxon>Panagrolaimidae</taxon>
        <taxon>Panagrolaimus</taxon>
    </lineage>
</organism>
<keyword evidence="2" id="KW-0723">Serine/threonine-protein kinase</keyword>
<keyword evidence="6 7" id="KW-0067">ATP-binding</keyword>
<evidence type="ECO:0000256" key="5">
    <source>
        <dbReference type="ARBA" id="ARBA00022777"/>
    </source>
</evidence>
<evidence type="ECO:0000256" key="4">
    <source>
        <dbReference type="ARBA" id="ARBA00022741"/>
    </source>
</evidence>
<protein>
    <submittedName>
        <fullName evidence="10">Protein kinase domain-containing protein</fullName>
    </submittedName>
</protein>
<evidence type="ECO:0000313" key="10">
    <source>
        <dbReference type="WBParaSite" id="PSU_v2.g19507.t1"/>
    </source>
</evidence>
<dbReference type="PROSITE" id="PS00107">
    <property type="entry name" value="PROTEIN_KINASE_ATP"/>
    <property type="match status" value="1"/>
</dbReference>
<reference evidence="10" key="1">
    <citation type="submission" date="2022-11" db="UniProtKB">
        <authorList>
            <consortium name="WormBaseParasite"/>
        </authorList>
    </citation>
    <scope>IDENTIFICATION</scope>
</reference>
<dbReference type="Pfam" id="PF00069">
    <property type="entry name" value="Pkinase"/>
    <property type="match status" value="1"/>
</dbReference>
<dbReference type="SUPFAM" id="SSF56112">
    <property type="entry name" value="Protein kinase-like (PK-like)"/>
    <property type="match status" value="1"/>
</dbReference>
<dbReference type="PANTHER" id="PTHR44535:SF5">
    <property type="entry name" value="PROTEIN KINASE DOMAIN-CONTAINING PROTEIN"/>
    <property type="match status" value="1"/>
</dbReference>
<evidence type="ECO:0000256" key="3">
    <source>
        <dbReference type="ARBA" id="ARBA00022679"/>
    </source>
</evidence>
<evidence type="ECO:0000256" key="7">
    <source>
        <dbReference type="PROSITE-ProRule" id="PRU10141"/>
    </source>
</evidence>
<evidence type="ECO:0000256" key="2">
    <source>
        <dbReference type="ARBA" id="ARBA00022527"/>
    </source>
</evidence>
<dbReference type="InterPro" id="IPR051997">
    <property type="entry name" value="STK_NEK"/>
</dbReference>
<dbReference type="AlphaFoldDB" id="A0A914YGS2"/>
<dbReference type="GO" id="GO:0004674">
    <property type="term" value="F:protein serine/threonine kinase activity"/>
    <property type="evidence" value="ECO:0007669"/>
    <property type="project" value="UniProtKB-KW"/>
</dbReference>